<dbReference type="Proteomes" id="UP001162834">
    <property type="component" value="Chromosome"/>
</dbReference>
<dbReference type="InterPro" id="IPR007208">
    <property type="entry name" value="MrpF/PhaF-like"/>
</dbReference>
<evidence type="ECO:0000256" key="5">
    <source>
        <dbReference type="ARBA" id="ARBA00023136"/>
    </source>
</evidence>
<evidence type="ECO:0000313" key="8">
    <source>
        <dbReference type="Proteomes" id="UP001162834"/>
    </source>
</evidence>
<dbReference type="EMBL" id="CP087164">
    <property type="protein sequence ID" value="UGS38361.1"/>
    <property type="molecule type" value="Genomic_DNA"/>
</dbReference>
<evidence type="ECO:0000256" key="1">
    <source>
        <dbReference type="ARBA" id="ARBA00004651"/>
    </source>
</evidence>
<evidence type="ECO:0000256" key="2">
    <source>
        <dbReference type="ARBA" id="ARBA00022475"/>
    </source>
</evidence>
<name>A0A9E6Y2N7_9ACTN</name>
<evidence type="ECO:0000256" key="6">
    <source>
        <dbReference type="SAM" id="Phobius"/>
    </source>
</evidence>
<feature type="transmembrane region" description="Helical" evidence="6">
    <location>
        <begin position="56"/>
        <end position="79"/>
    </location>
</feature>
<comment type="subcellular location">
    <subcellularLocation>
        <location evidence="1">Cell membrane</location>
        <topology evidence="1">Multi-pass membrane protein</topology>
    </subcellularLocation>
</comment>
<proteinExistence type="predicted"/>
<gene>
    <name evidence="7" type="ORF">DSM104329_04785</name>
</gene>
<keyword evidence="8" id="KW-1185">Reference proteome</keyword>
<organism evidence="7 8">
    <name type="scientific">Capillimicrobium parvum</name>
    <dbReference type="NCBI Taxonomy" id="2884022"/>
    <lineage>
        <taxon>Bacteria</taxon>
        <taxon>Bacillati</taxon>
        <taxon>Actinomycetota</taxon>
        <taxon>Thermoleophilia</taxon>
        <taxon>Solirubrobacterales</taxon>
        <taxon>Capillimicrobiaceae</taxon>
        <taxon>Capillimicrobium</taxon>
    </lineage>
</organism>
<dbReference type="Pfam" id="PF04066">
    <property type="entry name" value="MrpF_PhaF"/>
    <property type="match status" value="1"/>
</dbReference>
<sequence>MNAWLWAAAILGAALVPLAIAAALRPPRGGVTALEAAGADAVLVLLLLAEGTKSQSFATLALVAAVTGFVGGVAFLHFLERVR</sequence>
<dbReference type="RefSeq" id="WP_259312383.1">
    <property type="nucleotide sequence ID" value="NZ_CP087164.1"/>
</dbReference>
<dbReference type="GO" id="GO:0015075">
    <property type="term" value="F:monoatomic ion transmembrane transporter activity"/>
    <property type="evidence" value="ECO:0007669"/>
    <property type="project" value="InterPro"/>
</dbReference>
<keyword evidence="2" id="KW-1003">Cell membrane</keyword>
<keyword evidence="5 6" id="KW-0472">Membrane</keyword>
<dbReference type="KEGG" id="sbae:DSM104329_04785"/>
<keyword evidence="3 6" id="KW-0812">Transmembrane</keyword>
<dbReference type="AlphaFoldDB" id="A0A9E6Y2N7"/>
<dbReference type="GO" id="GO:0005886">
    <property type="term" value="C:plasma membrane"/>
    <property type="evidence" value="ECO:0007669"/>
    <property type="project" value="UniProtKB-SubCell"/>
</dbReference>
<evidence type="ECO:0000256" key="4">
    <source>
        <dbReference type="ARBA" id="ARBA00022989"/>
    </source>
</evidence>
<keyword evidence="4 6" id="KW-1133">Transmembrane helix</keyword>
<evidence type="ECO:0000256" key="3">
    <source>
        <dbReference type="ARBA" id="ARBA00022692"/>
    </source>
</evidence>
<reference evidence="7" key="1">
    <citation type="journal article" date="2022" name="Int. J. Syst. Evol. Microbiol.">
        <title>Pseudomonas aegrilactucae sp. nov. and Pseudomonas morbosilactucae sp. nov., pathogens causing bacterial rot of lettuce in Japan.</title>
        <authorList>
            <person name="Sawada H."/>
            <person name="Fujikawa T."/>
            <person name="Satou M."/>
        </authorList>
    </citation>
    <scope>NUCLEOTIDE SEQUENCE</scope>
    <source>
        <strain evidence="7">0166_1</strain>
    </source>
</reference>
<protein>
    <submittedName>
        <fullName evidence="7">Uncharacterized protein</fullName>
    </submittedName>
</protein>
<evidence type="ECO:0000313" key="7">
    <source>
        <dbReference type="EMBL" id="UGS38361.1"/>
    </source>
</evidence>
<accession>A0A9E6Y2N7</accession>